<dbReference type="Gene3D" id="1.20.5.2280">
    <property type="match status" value="1"/>
</dbReference>
<sequence>MKKPKSRARRGKVIIEKLAQIVSAGFAVSDSKIDRLSQTVENLAVATKAGFDSVDQRFDQADDRLKKLDGRMDKMDGRLFNLEGDMSHIKTSLVRIEEKFGVGNYESRLESLEEDVGKLKSRAHMR</sequence>
<protein>
    <recommendedName>
        <fullName evidence="3">t-SNARE coiled-coil homology domain-containing protein</fullName>
    </recommendedName>
</protein>
<gene>
    <name evidence="1" type="ORF">A3C72_00625</name>
</gene>
<dbReference type="STRING" id="1802306.A3C72_00625"/>
<evidence type="ECO:0008006" key="3">
    <source>
        <dbReference type="Google" id="ProtNLM"/>
    </source>
</evidence>
<evidence type="ECO:0000313" key="1">
    <source>
        <dbReference type="EMBL" id="OHA22590.1"/>
    </source>
</evidence>
<proteinExistence type="predicted"/>
<dbReference type="SUPFAM" id="SSF57997">
    <property type="entry name" value="Tropomyosin"/>
    <property type="match status" value="1"/>
</dbReference>
<comment type="caution">
    <text evidence="1">The sequence shown here is derived from an EMBL/GenBank/DDBJ whole genome shotgun (WGS) entry which is preliminary data.</text>
</comment>
<name>A0A1G2MFA8_9BACT</name>
<organism evidence="1 2">
    <name type="scientific">Candidatus Taylorbacteria bacterium RIFCSPHIGHO2_02_FULL_43_32b</name>
    <dbReference type="NCBI Taxonomy" id="1802306"/>
    <lineage>
        <taxon>Bacteria</taxon>
        <taxon>Candidatus Tayloriibacteriota</taxon>
    </lineage>
</organism>
<dbReference type="AlphaFoldDB" id="A0A1G2MFA8"/>
<evidence type="ECO:0000313" key="2">
    <source>
        <dbReference type="Proteomes" id="UP000177130"/>
    </source>
</evidence>
<reference evidence="1 2" key="1">
    <citation type="journal article" date="2016" name="Nat. Commun.">
        <title>Thousands of microbial genomes shed light on interconnected biogeochemical processes in an aquifer system.</title>
        <authorList>
            <person name="Anantharaman K."/>
            <person name="Brown C.T."/>
            <person name="Hug L.A."/>
            <person name="Sharon I."/>
            <person name="Castelle C.J."/>
            <person name="Probst A.J."/>
            <person name="Thomas B.C."/>
            <person name="Singh A."/>
            <person name="Wilkins M.J."/>
            <person name="Karaoz U."/>
            <person name="Brodie E.L."/>
            <person name="Williams K.H."/>
            <person name="Hubbard S.S."/>
            <person name="Banfield J.F."/>
        </authorList>
    </citation>
    <scope>NUCLEOTIDE SEQUENCE [LARGE SCALE GENOMIC DNA]</scope>
</reference>
<accession>A0A1G2MFA8</accession>
<dbReference type="EMBL" id="MHRK01000051">
    <property type="protein sequence ID" value="OHA22590.1"/>
    <property type="molecule type" value="Genomic_DNA"/>
</dbReference>
<dbReference type="Proteomes" id="UP000177130">
    <property type="component" value="Unassembled WGS sequence"/>
</dbReference>